<dbReference type="STRING" id="1077936.SAMN05421545_1684"/>
<dbReference type="PANTHER" id="PTHR42894">
    <property type="entry name" value="N-(5'-PHOSPHORIBOSYL)ANTHRANILATE ISOMERASE"/>
    <property type="match status" value="1"/>
</dbReference>
<evidence type="ECO:0000313" key="12">
    <source>
        <dbReference type="Proteomes" id="UP000185924"/>
    </source>
</evidence>
<evidence type="ECO:0000256" key="8">
    <source>
        <dbReference type="ARBA" id="ARBA00023235"/>
    </source>
</evidence>
<dbReference type="AlphaFoldDB" id="A0A1N6WPT5"/>
<dbReference type="Gene3D" id="3.20.20.70">
    <property type="entry name" value="Aldolase class I"/>
    <property type="match status" value="1"/>
</dbReference>
<dbReference type="EMBL" id="FTNM01000002">
    <property type="protein sequence ID" value="SIQ92055.1"/>
    <property type="molecule type" value="Genomic_DNA"/>
</dbReference>
<dbReference type="Proteomes" id="UP000185924">
    <property type="component" value="Unassembled WGS sequence"/>
</dbReference>
<reference evidence="12" key="1">
    <citation type="submission" date="2017-01" db="EMBL/GenBank/DDBJ databases">
        <authorList>
            <person name="Varghese N."/>
            <person name="Submissions S."/>
        </authorList>
    </citation>
    <scope>NUCLEOTIDE SEQUENCE [LARGE SCALE GENOMIC DNA]</scope>
    <source>
        <strain evidence="12">DM9</strain>
    </source>
</reference>
<dbReference type="InterPro" id="IPR044643">
    <property type="entry name" value="TrpF_fam"/>
</dbReference>
<keyword evidence="5 9" id="KW-0028">Amino-acid biosynthesis</keyword>
<evidence type="ECO:0000259" key="10">
    <source>
        <dbReference type="Pfam" id="PF00697"/>
    </source>
</evidence>
<dbReference type="InterPro" id="IPR011060">
    <property type="entry name" value="RibuloseP-bd_barrel"/>
</dbReference>
<evidence type="ECO:0000256" key="2">
    <source>
        <dbReference type="ARBA" id="ARBA00004664"/>
    </source>
</evidence>
<dbReference type="Pfam" id="PF00697">
    <property type="entry name" value="PRAI"/>
    <property type="match status" value="1"/>
</dbReference>
<organism evidence="11 12">
    <name type="scientific">Pontibacter lucknowensis</name>
    <dbReference type="NCBI Taxonomy" id="1077936"/>
    <lineage>
        <taxon>Bacteria</taxon>
        <taxon>Pseudomonadati</taxon>
        <taxon>Bacteroidota</taxon>
        <taxon>Cytophagia</taxon>
        <taxon>Cytophagales</taxon>
        <taxon>Hymenobacteraceae</taxon>
        <taxon>Pontibacter</taxon>
    </lineage>
</organism>
<feature type="domain" description="N-(5'phosphoribosyl) anthranilate isomerase (PRAI)" evidence="10">
    <location>
        <begin position="12"/>
        <end position="211"/>
    </location>
</feature>
<sequence>MHKEEMKDLKLKVCGMRDPENIRQVASLQPDYMGFIFYEGSKRYCEGYITPELLAELPAGIQKVGVFVNEATDVVEATVKKYGLDLVQLHGRETPGQCRELREAGIKLIKAFSVDDRFSFENTLLYERYCEYFLFDTRGNNYGGNGTVFDWEMLKGYFSPIPYFLSGGLNLENLQSREFEEVRPKPFAIDVNSGFEVEPGLKDVEKVKELISRLRDRG</sequence>
<dbReference type="PANTHER" id="PTHR42894:SF1">
    <property type="entry name" value="N-(5'-PHOSPHORIBOSYL)ANTHRANILATE ISOMERASE"/>
    <property type="match status" value="1"/>
</dbReference>
<dbReference type="InterPro" id="IPR001240">
    <property type="entry name" value="PRAI_dom"/>
</dbReference>
<evidence type="ECO:0000256" key="3">
    <source>
        <dbReference type="ARBA" id="ARBA00012572"/>
    </source>
</evidence>
<proteinExistence type="inferred from homology"/>
<comment type="similarity">
    <text evidence="9">Belongs to the TrpF family.</text>
</comment>
<evidence type="ECO:0000256" key="7">
    <source>
        <dbReference type="ARBA" id="ARBA00023141"/>
    </source>
</evidence>
<comment type="pathway">
    <text evidence="2 9">Amino-acid biosynthesis; L-tryptophan biosynthesis; L-tryptophan from chorismate: step 3/5.</text>
</comment>
<dbReference type="EC" id="5.3.1.24" evidence="3 9"/>
<dbReference type="GO" id="GO:0004640">
    <property type="term" value="F:phosphoribosylanthranilate isomerase activity"/>
    <property type="evidence" value="ECO:0007669"/>
    <property type="project" value="UniProtKB-UniRule"/>
</dbReference>
<dbReference type="HAMAP" id="MF_00135">
    <property type="entry name" value="PRAI"/>
    <property type="match status" value="1"/>
</dbReference>
<keyword evidence="7 9" id="KW-0057">Aromatic amino acid biosynthesis</keyword>
<evidence type="ECO:0000256" key="6">
    <source>
        <dbReference type="ARBA" id="ARBA00022822"/>
    </source>
</evidence>
<dbReference type="UniPathway" id="UPA00035">
    <property type="reaction ID" value="UER00042"/>
</dbReference>
<name>A0A1N6WPT5_9BACT</name>
<evidence type="ECO:0000256" key="1">
    <source>
        <dbReference type="ARBA" id="ARBA00001164"/>
    </source>
</evidence>
<evidence type="ECO:0000256" key="5">
    <source>
        <dbReference type="ARBA" id="ARBA00022605"/>
    </source>
</evidence>
<keyword evidence="8 9" id="KW-0413">Isomerase</keyword>
<protein>
    <recommendedName>
        <fullName evidence="4 9">N-(5'-phosphoribosyl)anthranilate isomerase</fullName>
        <shortName evidence="9">PRAI</shortName>
        <ecNumber evidence="3 9">5.3.1.24</ecNumber>
    </recommendedName>
</protein>
<gene>
    <name evidence="9" type="primary">trpF</name>
    <name evidence="11" type="ORF">SAMN05421545_1684</name>
</gene>
<dbReference type="SUPFAM" id="SSF51366">
    <property type="entry name" value="Ribulose-phoshate binding barrel"/>
    <property type="match status" value="1"/>
</dbReference>
<dbReference type="InterPro" id="IPR013785">
    <property type="entry name" value="Aldolase_TIM"/>
</dbReference>
<keyword evidence="12" id="KW-1185">Reference proteome</keyword>
<evidence type="ECO:0000256" key="9">
    <source>
        <dbReference type="HAMAP-Rule" id="MF_00135"/>
    </source>
</evidence>
<evidence type="ECO:0000313" key="11">
    <source>
        <dbReference type="EMBL" id="SIQ92055.1"/>
    </source>
</evidence>
<dbReference type="GO" id="GO:0000162">
    <property type="term" value="P:L-tryptophan biosynthetic process"/>
    <property type="evidence" value="ECO:0007669"/>
    <property type="project" value="UniProtKB-UniRule"/>
</dbReference>
<dbReference type="RefSeq" id="WP_234986326.1">
    <property type="nucleotide sequence ID" value="NZ_FTNM01000002.1"/>
</dbReference>
<comment type="catalytic activity">
    <reaction evidence="1 9">
        <text>N-(5-phospho-beta-D-ribosyl)anthranilate = 1-(2-carboxyphenylamino)-1-deoxy-D-ribulose 5-phosphate</text>
        <dbReference type="Rhea" id="RHEA:21540"/>
        <dbReference type="ChEBI" id="CHEBI:18277"/>
        <dbReference type="ChEBI" id="CHEBI:58613"/>
        <dbReference type="EC" id="5.3.1.24"/>
    </reaction>
</comment>
<keyword evidence="6 9" id="KW-0822">Tryptophan biosynthesis</keyword>
<dbReference type="CDD" id="cd00405">
    <property type="entry name" value="PRAI"/>
    <property type="match status" value="1"/>
</dbReference>
<evidence type="ECO:0000256" key="4">
    <source>
        <dbReference type="ARBA" id="ARBA00022272"/>
    </source>
</evidence>
<accession>A0A1N6WPT5</accession>